<dbReference type="RefSeq" id="WP_266597866.1">
    <property type="nucleotide sequence ID" value="NZ_JAPHNL010000068.1"/>
</dbReference>
<comment type="caution">
    <text evidence="2">The sequence shown here is derived from an EMBL/GenBank/DDBJ whole genome shotgun (WGS) entry which is preliminary data.</text>
</comment>
<name>A0ABT3TRV9_9ACTN</name>
<sequence length="235" mass="24646">MLVSDGYLPWLGVPLQHGPWVAALAAFAVTPGGLWVLALVLERRLMGFRTGFVAVLVGDPLLAVAVGVGVWRTGSVLPGAGAGGGGGPGGPTGPWWGLAFGAGWLCFGAVQWWGELRGGFFTRRQAVAPTKIWHQLVVYPLLGYWLWTAGLGGLLAPGARPADVAGRVLIVGCVGGWLLINGYDRRRPKLGHPPYDWRRLRPVAPPWPPASVTLRAYQHAESGGSGGVRSGGGPP</sequence>
<gene>
    <name evidence="2" type="ORF">OFY01_08390</name>
</gene>
<feature type="transmembrane region" description="Helical" evidence="1">
    <location>
        <begin position="94"/>
        <end position="115"/>
    </location>
</feature>
<evidence type="ECO:0000256" key="1">
    <source>
        <dbReference type="SAM" id="Phobius"/>
    </source>
</evidence>
<feature type="transmembrane region" description="Helical" evidence="1">
    <location>
        <begin position="164"/>
        <end position="183"/>
    </location>
</feature>
<keyword evidence="1" id="KW-0812">Transmembrane</keyword>
<accession>A0ABT3TRV9</accession>
<organism evidence="2 3">
    <name type="scientific">Streptomyces beihaiensis</name>
    <dbReference type="NCBI Taxonomy" id="2984495"/>
    <lineage>
        <taxon>Bacteria</taxon>
        <taxon>Bacillati</taxon>
        <taxon>Actinomycetota</taxon>
        <taxon>Actinomycetes</taxon>
        <taxon>Kitasatosporales</taxon>
        <taxon>Streptomycetaceae</taxon>
        <taxon>Streptomyces</taxon>
    </lineage>
</organism>
<feature type="transmembrane region" description="Helical" evidence="1">
    <location>
        <begin position="20"/>
        <end position="41"/>
    </location>
</feature>
<dbReference type="EMBL" id="JAPHNL010000068">
    <property type="protein sequence ID" value="MCX3059783.1"/>
    <property type="molecule type" value="Genomic_DNA"/>
</dbReference>
<feature type="transmembrane region" description="Helical" evidence="1">
    <location>
        <begin position="53"/>
        <end position="74"/>
    </location>
</feature>
<keyword evidence="3" id="KW-1185">Reference proteome</keyword>
<evidence type="ECO:0000313" key="3">
    <source>
        <dbReference type="Proteomes" id="UP001163064"/>
    </source>
</evidence>
<keyword evidence="1" id="KW-1133">Transmembrane helix</keyword>
<reference evidence="2" key="1">
    <citation type="submission" date="2022-10" db="EMBL/GenBank/DDBJ databases">
        <title>Streptomyces beihaiensis sp. nov., a chitin degrading actinobacterium, isolated from shrimp pond soil.</title>
        <authorList>
            <person name="Xie J."/>
            <person name="Shen N."/>
        </authorList>
    </citation>
    <scope>NUCLEOTIDE SEQUENCE</scope>
    <source>
        <strain evidence="2">GXMU-J5</strain>
    </source>
</reference>
<evidence type="ECO:0000313" key="2">
    <source>
        <dbReference type="EMBL" id="MCX3059783.1"/>
    </source>
</evidence>
<feature type="transmembrane region" description="Helical" evidence="1">
    <location>
        <begin position="136"/>
        <end position="158"/>
    </location>
</feature>
<keyword evidence="1" id="KW-0472">Membrane</keyword>
<protein>
    <recommendedName>
        <fullName evidence="4">Integral membrane protein</fullName>
    </recommendedName>
</protein>
<evidence type="ECO:0008006" key="4">
    <source>
        <dbReference type="Google" id="ProtNLM"/>
    </source>
</evidence>
<proteinExistence type="predicted"/>
<dbReference type="Proteomes" id="UP001163064">
    <property type="component" value="Unassembled WGS sequence"/>
</dbReference>